<dbReference type="SMART" id="SM00387">
    <property type="entry name" value="HATPase_c"/>
    <property type="match status" value="1"/>
</dbReference>
<evidence type="ECO:0000256" key="2">
    <source>
        <dbReference type="ARBA" id="ARBA00022679"/>
    </source>
</evidence>
<proteinExistence type="inferred from homology"/>
<accession>A0A1R1YSF7</accession>
<name>A0A1R1YSF7_9FUNG</name>
<dbReference type="InterPro" id="IPR003594">
    <property type="entry name" value="HATPase_dom"/>
</dbReference>
<keyword evidence="10" id="KW-0670">Pyruvate</keyword>
<comment type="similarity">
    <text evidence="1 8">Belongs to the PDK/BCKDK protein kinase family.</text>
</comment>
<evidence type="ECO:0000256" key="4">
    <source>
        <dbReference type="ARBA" id="ARBA00022777"/>
    </source>
</evidence>
<evidence type="ECO:0000313" key="11">
    <source>
        <dbReference type="Proteomes" id="UP000187429"/>
    </source>
</evidence>
<keyword evidence="6 8" id="KW-0496">Mitochondrion</keyword>
<dbReference type="Pfam" id="PF02518">
    <property type="entry name" value="HATPase_c"/>
    <property type="match status" value="1"/>
</dbReference>
<dbReference type="Gene3D" id="1.20.140.20">
    <property type="entry name" value="Alpha-ketoacid/pyruvate dehydrogenase kinase, N-terminal domain"/>
    <property type="match status" value="1"/>
</dbReference>
<organism evidence="10 11">
    <name type="scientific">Smittium culicis</name>
    <dbReference type="NCBI Taxonomy" id="133412"/>
    <lineage>
        <taxon>Eukaryota</taxon>
        <taxon>Fungi</taxon>
        <taxon>Fungi incertae sedis</taxon>
        <taxon>Zoopagomycota</taxon>
        <taxon>Kickxellomycotina</taxon>
        <taxon>Harpellomycetes</taxon>
        <taxon>Harpellales</taxon>
        <taxon>Legeriomycetaceae</taxon>
        <taxon>Smittium</taxon>
    </lineage>
</organism>
<dbReference type="InterPro" id="IPR036784">
    <property type="entry name" value="AK/P_DHK_N_sf"/>
</dbReference>
<dbReference type="InterPro" id="IPR039028">
    <property type="entry name" value="BCKD/PDK"/>
</dbReference>
<dbReference type="AlphaFoldDB" id="A0A1R1YSF7"/>
<evidence type="ECO:0000259" key="9">
    <source>
        <dbReference type="PROSITE" id="PS50109"/>
    </source>
</evidence>
<evidence type="ECO:0000313" key="10">
    <source>
        <dbReference type="EMBL" id="OMJ29785.1"/>
    </source>
</evidence>
<evidence type="ECO:0000256" key="8">
    <source>
        <dbReference type="RuleBase" id="RU366032"/>
    </source>
</evidence>
<dbReference type="GO" id="GO:0004740">
    <property type="term" value="F:pyruvate dehydrogenase (acetyl-transferring) kinase activity"/>
    <property type="evidence" value="ECO:0007669"/>
    <property type="project" value="UniProtKB-EC"/>
</dbReference>
<evidence type="ECO:0000256" key="6">
    <source>
        <dbReference type="ARBA" id="ARBA00023128"/>
    </source>
</evidence>
<dbReference type="GO" id="GO:0010906">
    <property type="term" value="P:regulation of glucose metabolic process"/>
    <property type="evidence" value="ECO:0007669"/>
    <property type="project" value="TreeGrafter"/>
</dbReference>
<protein>
    <recommendedName>
        <fullName evidence="8">Protein-serine/threonine kinase</fullName>
        <ecNumber evidence="8">2.7.11.-</ecNumber>
    </recommendedName>
</protein>
<dbReference type="InterPro" id="IPR018955">
    <property type="entry name" value="BCDHK/PDK_N"/>
</dbReference>
<dbReference type="Proteomes" id="UP000187429">
    <property type="component" value="Unassembled WGS sequence"/>
</dbReference>
<dbReference type="PROSITE" id="PS50109">
    <property type="entry name" value="HIS_KIN"/>
    <property type="match status" value="1"/>
</dbReference>
<dbReference type="InterPro" id="IPR036890">
    <property type="entry name" value="HATPase_C_sf"/>
</dbReference>
<feature type="domain" description="Histidine kinase" evidence="9">
    <location>
        <begin position="270"/>
        <end position="400"/>
    </location>
</feature>
<comment type="catalytic activity">
    <reaction evidence="7">
        <text>L-seryl-[pyruvate dehydrogenase E1 alpha subunit] + ATP = O-phospho-L-seryl-[pyruvate dehydrogenase E1 alpha subunit] + ADP + H(+)</text>
        <dbReference type="Rhea" id="RHEA:23052"/>
        <dbReference type="Rhea" id="RHEA-COMP:13689"/>
        <dbReference type="Rhea" id="RHEA-COMP:13690"/>
        <dbReference type="ChEBI" id="CHEBI:15378"/>
        <dbReference type="ChEBI" id="CHEBI:29999"/>
        <dbReference type="ChEBI" id="CHEBI:30616"/>
        <dbReference type="ChEBI" id="CHEBI:83421"/>
        <dbReference type="ChEBI" id="CHEBI:456216"/>
        <dbReference type="EC" id="2.7.11.2"/>
    </reaction>
</comment>
<dbReference type="EMBL" id="LSSM01000182">
    <property type="protein sequence ID" value="OMJ29785.1"/>
    <property type="molecule type" value="Genomic_DNA"/>
</dbReference>
<dbReference type="InterPro" id="IPR005467">
    <property type="entry name" value="His_kinase_dom"/>
</dbReference>
<dbReference type="GO" id="GO:0005759">
    <property type="term" value="C:mitochondrial matrix"/>
    <property type="evidence" value="ECO:0007669"/>
    <property type="project" value="UniProtKB-SubCell"/>
</dbReference>
<dbReference type="EC" id="2.7.11.-" evidence="8"/>
<dbReference type="PANTHER" id="PTHR11947">
    <property type="entry name" value="PYRUVATE DEHYDROGENASE KINASE"/>
    <property type="match status" value="1"/>
</dbReference>
<dbReference type="PANTHER" id="PTHR11947:SF3">
    <property type="entry name" value="[PYRUVATE DEHYDROGENASE (ACETYL-TRANSFERRING)] KINASE, MITOCHONDRIAL"/>
    <property type="match status" value="1"/>
</dbReference>
<dbReference type="Gene3D" id="3.30.565.10">
    <property type="entry name" value="Histidine kinase-like ATPase, C-terminal domain"/>
    <property type="match status" value="1"/>
</dbReference>
<evidence type="ECO:0000256" key="3">
    <source>
        <dbReference type="ARBA" id="ARBA00022741"/>
    </source>
</evidence>
<keyword evidence="4 8" id="KW-0418">Kinase</keyword>
<keyword evidence="11" id="KW-1185">Reference proteome</keyword>
<keyword evidence="5 8" id="KW-0067">ATP-binding</keyword>
<keyword evidence="3 8" id="KW-0547">Nucleotide-binding</keyword>
<keyword evidence="2 8" id="KW-0808">Transferase</keyword>
<comment type="caution">
    <text evidence="10">The sequence shown here is derived from an EMBL/GenBank/DDBJ whole genome shotgun (WGS) entry which is preliminary data.</text>
</comment>
<dbReference type="OrthoDB" id="241648at2759"/>
<reference evidence="11" key="1">
    <citation type="submission" date="2017-01" db="EMBL/GenBank/DDBJ databases">
        <authorList>
            <person name="Wang Y."/>
            <person name="White M."/>
            <person name="Kvist S."/>
            <person name="Moncalvo J.-M."/>
        </authorList>
    </citation>
    <scope>NUCLEOTIDE SEQUENCE [LARGE SCALE GENOMIC DNA]</scope>
    <source>
        <strain evidence="11">ID-206-W2</strain>
    </source>
</reference>
<comment type="subcellular location">
    <subcellularLocation>
        <location evidence="8">Mitochondrion matrix</location>
    </subcellularLocation>
</comment>
<dbReference type="SUPFAM" id="SSF69012">
    <property type="entry name" value="alpha-ketoacid dehydrogenase kinase, N-terminal domain"/>
    <property type="match status" value="1"/>
</dbReference>
<dbReference type="Pfam" id="PF10436">
    <property type="entry name" value="BCDHK_Adom3"/>
    <property type="match status" value="1"/>
</dbReference>
<dbReference type="GO" id="GO:0005524">
    <property type="term" value="F:ATP binding"/>
    <property type="evidence" value="ECO:0007669"/>
    <property type="project" value="UniProtKB-UniRule"/>
</dbReference>
<evidence type="ECO:0000256" key="1">
    <source>
        <dbReference type="ARBA" id="ARBA00006155"/>
    </source>
</evidence>
<evidence type="ECO:0000256" key="7">
    <source>
        <dbReference type="ARBA" id="ARBA00048201"/>
    </source>
</evidence>
<evidence type="ECO:0000256" key="5">
    <source>
        <dbReference type="ARBA" id="ARBA00022840"/>
    </source>
</evidence>
<gene>
    <name evidence="10" type="ORF">AYI69_g694</name>
</gene>
<dbReference type="SUPFAM" id="SSF55874">
    <property type="entry name" value="ATPase domain of HSP90 chaperone/DNA topoisomerase II/histidine kinase"/>
    <property type="match status" value="1"/>
</dbReference>
<sequence>MLSDIPKALAEKIIRYAKLPQTGVSLRQMIRFGQTPNQGTLLRASEFVYDELPIRLAHRVVELDTMPEISRMNSVLKVKNWYIESFNELIHFPKVPEKIRDLVLSNTINEVGDSPLHINNNDFDYKNYYHNTRDVKYPLEVSEYNSSLVKLISNIKKRHDSVVITIAQGVKDYKRDSNLDVINNQMQTFLDRFYLSRIGIRMLIGQTVELNNRNRHKDYVGIICTKTRVHNVIQEAIDNAKFICQDYYFLSNPPKIELYCPTSLEFPYVPSHLHHMLFELIKNCLRATVELYGEDADSYPPIKVIVASGNEDIAIKISDEGGGISRSALEKVWTYMYTTADNTPDLEDSFDQTDFKAPLAGFGYGLPLSRLYARYFGGDLKIISMENYGTDAYLHLSRLSDSEEPLC</sequence>
<dbReference type="CDD" id="cd16929">
    <property type="entry name" value="HATPase_PDK-like"/>
    <property type="match status" value="1"/>
</dbReference>